<dbReference type="Proteomes" id="UP000234585">
    <property type="component" value="Unassembled WGS sequence"/>
</dbReference>
<name>A0A2I2F8B8_ASPCN</name>
<feature type="binding site" evidence="3">
    <location>
        <position position="272"/>
    </location>
    <ligand>
        <name>dimethylallyl diphosphate</name>
        <dbReference type="ChEBI" id="CHEBI:57623"/>
    </ligand>
</feature>
<dbReference type="AlphaFoldDB" id="A0A2I2F8B8"/>
<gene>
    <name evidence="4" type="ORF">BDW47DRAFT_45314</name>
</gene>
<dbReference type="PANTHER" id="PTHR40627">
    <property type="entry name" value="INDOLE PRENYLTRANSFERASE TDIB-RELATED"/>
    <property type="match status" value="1"/>
</dbReference>
<reference evidence="4 5" key="1">
    <citation type="submission" date="2017-12" db="EMBL/GenBank/DDBJ databases">
        <authorList>
            <consortium name="DOE Joint Genome Institute"/>
            <person name="Haridas S."/>
            <person name="Kjaerbolling I."/>
            <person name="Vesth T.C."/>
            <person name="Frisvad J.C."/>
            <person name="Nybo J.L."/>
            <person name="Theobald S."/>
            <person name="Kuo A."/>
            <person name="Bowyer P."/>
            <person name="Matsuda Y."/>
            <person name="Mondo S."/>
            <person name="Lyhne E.K."/>
            <person name="Kogle M.E."/>
            <person name="Clum A."/>
            <person name="Lipzen A."/>
            <person name="Salamov A."/>
            <person name="Ngan C.Y."/>
            <person name="Daum C."/>
            <person name="Chiniquy J."/>
            <person name="Barry K."/>
            <person name="LaButti K."/>
            <person name="Simmons B.A."/>
            <person name="Magnuson J.K."/>
            <person name="Mortensen U.H."/>
            <person name="Larsen T.O."/>
            <person name="Grigoriev I.V."/>
            <person name="Baker S.E."/>
            <person name="Andersen M.R."/>
            <person name="Nordberg H.P."/>
            <person name="Cantor M.N."/>
            <person name="Hua S.X."/>
        </authorList>
    </citation>
    <scope>NUCLEOTIDE SEQUENCE [LARGE SCALE GENOMIC DNA]</scope>
    <source>
        <strain evidence="4 5">CBS 102.13</strain>
    </source>
</reference>
<evidence type="ECO:0000256" key="1">
    <source>
        <dbReference type="ARBA" id="ARBA00010209"/>
    </source>
</evidence>
<dbReference type="InterPro" id="IPR017795">
    <property type="entry name" value="ABBA_NscD-like"/>
</dbReference>
<protein>
    <submittedName>
        <fullName evidence="4">Cyclo-L-Trp-L-Trp prenyltransferase</fullName>
    </submittedName>
</protein>
<feature type="binding site" evidence="3">
    <location>
        <position position="358"/>
    </location>
    <ligand>
        <name>dimethylallyl diphosphate</name>
        <dbReference type="ChEBI" id="CHEBI:57623"/>
    </ligand>
</feature>
<feature type="binding site" evidence="3">
    <location>
        <position position="104"/>
    </location>
    <ligand>
        <name>L-tryptophan</name>
        <dbReference type="ChEBI" id="CHEBI:57912"/>
    </ligand>
</feature>
<keyword evidence="2 4" id="KW-0808">Transferase</keyword>
<dbReference type="PANTHER" id="PTHR40627:SF3">
    <property type="entry name" value="PRENYLTRANSFERASE ASQH2-RELATED"/>
    <property type="match status" value="1"/>
</dbReference>
<feature type="binding site" evidence="3">
    <location>
        <position position="117"/>
    </location>
    <ligand>
        <name>dimethylallyl diphosphate</name>
        <dbReference type="ChEBI" id="CHEBI:57623"/>
    </ligand>
</feature>
<comment type="similarity">
    <text evidence="1">Belongs to the tryptophan dimethylallyltransferase family.</text>
</comment>
<evidence type="ECO:0000256" key="2">
    <source>
        <dbReference type="ARBA" id="ARBA00022679"/>
    </source>
</evidence>
<dbReference type="CDD" id="cd13929">
    <property type="entry name" value="PT-DMATS_CymD"/>
    <property type="match status" value="1"/>
</dbReference>
<dbReference type="GeneID" id="36526232"/>
<evidence type="ECO:0000313" key="4">
    <source>
        <dbReference type="EMBL" id="PLB36848.1"/>
    </source>
</evidence>
<dbReference type="Pfam" id="PF11991">
    <property type="entry name" value="Trp_DMAT"/>
    <property type="match status" value="1"/>
</dbReference>
<keyword evidence="5" id="KW-1185">Reference proteome</keyword>
<dbReference type="PIRSF" id="PIRSF000509">
    <property type="entry name" value="Trp_DMAT"/>
    <property type="match status" value="1"/>
</dbReference>
<dbReference type="SFLD" id="SFLDS00036">
    <property type="entry name" value="Aromatic_Prenyltransferase"/>
    <property type="match status" value="1"/>
</dbReference>
<feature type="binding site" evidence="3">
    <location>
        <position position="276"/>
    </location>
    <ligand>
        <name>dimethylallyl diphosphate</name>
        <dbReference type="ChEBI" id="CHEBI:57623"/>
    </ligand>
</feature>
<feature type="binding site" evidence="3">
    <location>
        <position position="207"/>
    </location>
    <ligand>
        <name>dimethylallyl diphosphate</name>
        <dbReference type="ChEBI" id="CHEBI:57623"/>
    </ligand>
</feature>
<dbReference type="SFLD" id="SFLDG01162">
    <property type="entry name" value="I"/>
    <property type="match status" value="1"/>
</dbReference>
<dbReference type="InterPro" id="IPR012148">
    <property type="entry name" value="ABBA_DMATS-like"/>
</dbReference>
<evidence type="ECO:0000256" key="3">
    <source>
        <dbReference type="PIRSR" id="PIRSR000509-1"/>
    </source>
</evidence>
<dbReference type="OrthoDB" id="5392033at2759"/>
<sequence>MSSYAYTEEALASQCKRSALIPATRPYHSLSKCLIFANLDQDRWWHQTAPILGEMLFRAEYDVHQQYQYLCQFGMHIIPMLGPFPDDRQPELCSTLIGGAGNLELSQNFTKNGATIRVGLEPRCYRSVYKGTTRFQYSTTSNALETLKHLSKNIDLELYHTLTPKLTLTESDQALLPASSPALRSPISAQLMLAIDLKDGDFGVKLYLVPPLKAAVLGITPAELLFTELAKWDTRGAFHAPLTVLRDFLITAPDSPTVLTFGCDLVRPEATRLKIYVQEQNVTFDNVRRVWTLGGRLDSDEILTGLAMVRELWEALGVPEGIRSSTRPPVLGDPPFESAILFNFELNPLDPLPAPKIYIPLMGLSDMVIADALVEFFRRRGWAGHAETYVDNLASYIPGLDVQKTTDLQGIMTFSYSERTGPYLTMYYR</sequence>
<feature type="binding site" evidence="3">
    <location>
        <position position="205"/>
    </location>
    <ligand>
        <name>dimethylallyl diphosphate</name>
        <dbReference type="ChEBI" id="CHEBI:57623"/>
    </ligand>
</feature>
<organism evidence="4 5">
    <name type="scientific">Aspergillus candidus</name>
    <dbReference type="NCBI Taxonomy" id="41067"/>
    <lineage>
        <taxon>Eukaryota</taxon>
        <taxon>Fungi</taxon>
        <taxon>Dikarya</taxon>
        <taxon>Ascomycota</taxon>
        <taxon>Pezizomycotina</taxon>
        <taxon>Eurotiomycetes</taxon>
        <taxon>Eurotiomycetidae</taxon>
        <taxon>Eurotiales</taxon>
        <taxon>Aspergillaceae</taxon>
        <taxon>Aspergillus</taxon>
        <taxon>Aspergillus subgen. Circumdati</taxon>
    </lineage>
</organism>
<dbReference type="EMBL" id="KZ559147">
    <property type="protein sequence ID" value="PLB36848.1"/>
    <property type="molecule type" value="Genomic_DNA"/>
</dbReference>
<dbReference type="NCBIfam" id="TIGR03429">
    <property type="entry name" value="arom_pren_DMATS"/>
    <property type="match status" value="1"/>
</dbReference>
<dbReference type="RefSeq" id="XP_024670860.1">
    <property type="nucleotide sequence ID" value="XM_024819072.1"/>
</dbReference>
<accession>A0A2I2F8B8</accession>
<evidence type="ECO:0000313" key="5">
    <source>
        <dbReference type="Proteomes" id="UP000234585"/>
    </source>
</evidence>
<proteinExistence type="inferred from homology"/>
<dbReference type="InterPro" id="IPR033964">
    <property type="entry name" value="ABBA"/>
</dbReference>
<dbReference type="GO" id="GO:0016765">
    <property type="term" value="F:transferase activity, transferring alkyl or aryl (other than methyl) groups"/>
    <property type="evidence" value="ECO:0007669"/>
    <property type="project" value="InterPro"/>
</dbReference>
<feature type="binding site" evidence="3">
    <location>
        <position position="274"/>
    </location>
    <ligand>
        <name>dimethylallyl diphosphate</name>
        <dbReference type="ChEBI" id="CHEBI:57623"/>
    </ligand>
</feature>
<dbReference type="GO" id="GO:0009820">
    <property type="term" value="P:alkaloid metabolic process"/>
    <property type="evidence" value="ECO:0007669"/>
    <property type="project" value="InterPro"/>
</dbReference>